<name>Q8T0Y5_APIME</name>
<reference evidence="1" key="1">
    <citation type="journal article" date="1998" name="Insect Mol. Biol.">
        <title>Isolation of seven unique biogenic amine receptor clones from the honey bee by library scanning.</title>
        <authorList>
            <person name="Ebert P.R."/>
            <person name="Rowland J.E."/>
            <person name="Toma D.P."/>
        </authorList>
    </citation>
    <scope>NUCLEOTIDE SEQUENCE</scope>
    <source>
        <tissue evidence="1">Brain mushroom bodies</tissue>
    </source>
</reference>
<gene>
    <name evidence="1" type="primary">Dop2</name>
</gene>
<proteinExistence type="evidence at transcript level"/>
<dbReference type="EMBL" id="AF498306">
    <property type="protein sequence ID" value="AAM19333.1"/>
    <property type="molecule type" value="mRNA"/>
</dbReference>
<organism evidence="1">
    <name type="scientific">Apis mellifera</name>
    <name type="common">Honeybee</name>
    <dbReference type="NCBI Taxonomy" id="7460"/>
    <lineage>
        <taxon>Eukaryota</taxon>
        <taxon>Metazoa</taxon>
        <taxon>Ecdysozoa</taxon>
        <taxon>Arthropoda</taxon>
        <taxon>Hexapoda</taxon>
        <taxon>Insecta</taxon>
        <taxon>Pterygota</taxon>
        <taxon>Neoptera</taxon>
        <taxon>Endopterygota</taxon>
        <taxon>Hymenoptera</taxon>
        <taxon>Apocrita</taxon>
        <taxon>Aculeata</taxon>
        <taxon>Apoidea</taxon>
        <taxon>Anthophila</taxon>
        <taxon>Apidae</taxon>
        <taxon>Apis</taxon>
    </lineage>
</organism>
<sequence>MRGQRMRRKKGGVDEGSTT</sequence>
<evidence type="ECO:0000313" key="1">
    <source>
        <dbReference type="EMBL" id="AAM19333.1"/>
    </source>
</evidence>
<protein>
    <submittedName>
        <fullName evidence="1">UORF</fullName>
    </submittedName>
</protein>
<dbReference type="AlphaFoldDB" id="Q8T0Y5"/>
<accession>Q8T0Y5</accession>
<reference evidence="1" key="2">
    <citation type="journal article" date="2003" name="J. Neurobiol.">
        <title>Invertebrate D2 type dopamine receptor exhibits age-based plasticity of expression in the mushroom bodies of the honeybee brain.</title>
        <authorList>
            <person name="Humphries M.A."/>
            <person name="Mustard J.A."/>
            <person name="Hunter S.J."/>
            <person name="Mercer A."/>
            <person name="Ward V."/>
            <person name="Ebert P.R."/>
        </authorList>
    </citation>
    <scope>NUCLEOTIDE SEQUENCE</scope>
    <source>
        <tissue evidence="1">Brain mushroom bodies</tissue>
    </source>
</reference>